<reference evidence="3 4" key="1">
    <citation type="journal article" date="2011" name="J. Bacteriol.">
        <title>Genome sequence of Helicobacter bizzozeronii strain CIII-1, an isolate from human gastric mucosa.</title>
        <authorList>
            <person name="Schott T."/>
            <person name="Rossi M."/>
            <person name="Hanninen M.L."/>
        </authorList>
    </citation>
    <scope>NUCLEOTIDE SEQUENCE [LARGE SCALE GENOMIC DNA]</scope>
    <source>
        <strain evidence="3 4">CIII-1</strain>
    </source>
</reference>
<dbReference type="HAMAP" id="MF_00003">
    <property type="entry name" value="RbfA"/>
    <property type="match status" value="1"/>
</dbReference>
<dbReference type="STRING" id="1002804.HBZC1_06280"/>
<dbReference type="InterPro" id="IPR020053">
    <property type="entry name" value="Ribosome-bd_factorA_CS"/>
</dbReference>
<dbReference type="InterPro" id="IPR000238">
    <property type="entry name" value="RbfA"/>
</dbReference>
<dbReference type="AlphaFoldDB" id="F8KS61"/>
<dbReference type="KEGG" id="hbi:HBZC1_06280"/>
<comment type="subunit">
    <text evidence="2">Monomer. Binds 30S ribosomal subunits, but not 50S ribosomal subunits or 70S ribosomes.</text>
</comment>
<proteinExistence type="inferred from homology"/>
<dbReference type="SUPFAM" id="SSF89919">
    <property type="entry name" value="Ribosome-binding factor A, RbfA"/>
    <property type="match status" value="1"/>
</dbReference>
<dbReference type="InterPro" id="IPR015946">
    <property type="entry name" value="KH_dom-like_a/b"/>
</dbReference>
<keyword evidence="1 2" id="KW-0690">Ribosome biogenesis</keyword>
<evidence type="ECO:0000256" key="2">
    <source>
        <dbReference type="HAMAP-Rule" id="MF_00003"/>
    </source>
</evidence>
<organism evidence="3 4">
    <name type="scientific">Helicobacter bizzozeronii (strain CIII-1)</name>
    <dbReference type="NCBI Taxonomy" id="1002804"/>
    <lineage>
        <taxon>Bacteria</taxon>
        <taxon>Pseudomonadati</taxon>
        <taxon>Campylobacterota</taxon>
        <taxon>Epsilonproteobacteria</taxon>
        <taxon>Campylobacterales</taxon>
        <taxon>Helicobacteraceae</taxon>
        <taxon>Helicobacter</taxon>
    </lineage>
</organism>
<dbReference type="NCBIfam" id="TIGR00082">
    <property type="entry name" value="rbfA"/>
    <property type="match status" value="1"/>
</dbReference>
<dbReference type="EMBL" id="FR871757">
    <property type="protein sequence ID" value="CCB79614.1"/>
    <property type="molecule type" value="Genomic_DNA"/>
</dbReference>
<keyword evidence="4" id="KW-1185">Reference proteome</keyword>
<comment type="function">
    <text evidence="2">One of several proteins that assist in the late maturation steps of the functional core of the 30S ribosomal subunit. Associates with free 30S ribosomal subunits (but not with 30S subunits that are part of 70S ribosomes or polysomes). Required for efficient processing of 16S rRNA. May interact with the 5'-terminal helix region of 16S rRNA.</text>
</comment>
<dbReference type="PROSITE" id="PS01319">
    <property type="entry name" value="RBFA"/>
    <property type="match status" value="1"/>
</dbReference>
<protein>
    <recommendedName>
        <fullName evidence="2">Ribosome-binding factor A</fullName>
    </recommendedName>
</protein>
<dbReference type="Gene3D" id="3.30.300.20">
    <property type="match status" value="1"/>
</dbReference>
<dbReference type="GO" id="GO:0005737">
    <property type="term" value="C:cytoplasm"/>
    <property type="evidence" value="ECO:0007669"/>
    <property type="project" value="UniProtKB-SubCell"/>
</dbReference>
<evidence type="ECO:0000313" key="3">
    <source>
        <dbReference type="EMBL" id="CCB79614.1"/>
    </source>
</evidence>
<dbReference type="eggNOG" id="COG0858">
    <property type="taxonomic scope" value="Bacteria"/>
</dbReference>
<name>F8KS61_HELBC</name>
<dbReference type="Pfam" id="PF02033">
    <property type="entry name" value="RBFA"/>
    <property type="match status" value="1"/>
</dbReference>
<dbReference type="HOGENOM" id="CLU_089475_6_5_7"/>
<sequence length="112" mass="12871">MMDNIHAMRLDAVLLEYLQECLGTLGDDRLSGLALSRVHCSKGKYHAHVYIDPQSIEPNTQQEVLRALKKATPMLRTYVLQVSGWFKCPQFSFHIDTALEQEQRLQKILESL</sequence>
<gene>
    <name evidence="2" type="primary">rbfA</name>
    <name evidence="3" type="ordered locus">HBZC1_06280</name>
</gene>
<dbReference type="GO" id="GO:0030490">
    <property type="term" value="P:maturation of SSU-rRNA"/>
    <property type="evidence" value="ECO:0007669"/>
    <property type="project" value="UniProtKB-UniRule"/>
</dbReference>
<comment type="subcellular location">
    <subcellularLocation>
        <location evidence="2">Cytoplasm</location>
    </subcellularLocation>
</comment>
<evidence type="ECO:0000313" key="4">
    <source>
        <dbReference type="Proteomes" id="UP000008387"/>
    </source>
</evidence>
<accession>F8KS61</accession>
<dbReference type="Proteomes" id="UP000008387">
    <property type="component" value="Chromosome"/>
</dbReference>
<evidence type="ECO:0000256" key="1">
    <source>
        <dbReference type="ARBA" id="ARBA00022517"/>
    </source>
</evidence>
<dbReference type="InterPro" id="IPR023799">
    <property type="entry name" value="RbfA_dom_sf"/>
</dbReference>
<comment type="similarity">
    <text evidence="2">Belongs to the RbfA family.</text>
</comment>
<keyword evidence="2" id="KW-0963">Cytoplasm</keyword>